<evidence type="ECO:0000313" key="3">
    <source>
        <dbReference type="Proteomes" id="UP000219565"/>
    </source>
</evidence>
<evidence type="ECO:0000313" key="2">
    <source>
        <dbReference type="EMBL" id="SNY87775.1"/>
    </source>
</evidence>
<feature type="region of interest" description="Disordered" evidence="1">
    <location>
        <begin position="444"/>
        <end position="473"/>
    </location>
</feature>
<reference evidence="2 3" key="1">
    <citation type="submission" date="2017-09" db="EMBL/GenBank/DDBJ databases">
        <authorList>
            <person name="Ehlers B."/>
            <person name="Leendertz F.H."/>
        </authorList>
    </citation>
    <scope>NUCLEOTIDE SEQUENCE [LARGE SCALE GENOMIC DNA]</scope>
    <source>
        <strain evidence="2 3">DSM 45537</strain>
    </source>
</reference>
<feature type="compositionally biased region" description="Low complexity" evidence="1">
    <location>
        <begin position="444"/>
        <end position="456"/>
    </location>
</feature>
<keyword evidence="3" id="KW-1185">Reference proteome</keyword>
<dbReference type="InterPro" id="IPR036890">
    <property type="entry name" value="HATPase_C_sf"/>
</dbReference>
<dbReference type="Gene3D" id="3.30.565.10">
    <property type="entry name" value="Histidine kinase-like ATPase, C-terminal domain"/>
    <property type="match status" value="1"/>
</dbReference>
<accession>A0A285LSA6</accession>
<sequence>MTGSAADPFGTEGLRAAVLASWRDSPTRLREDAATEADLVRAGYRDRLLTELAQNAADAAAKAGVAGRISVRLDGRTLYIANTGAPLDLSGVHALTALRASGKAEPTSVGRFGVGFTAVLAVSDDIEFRSTTGSLRFSRARTREALREHVADHHRPADVPHNLPADSPHNPPAAGPIDHSANAPYNYSADAPGNAVPNDAALTFQPPVLRLTWPLDARPAPDFDTEVVLRLRDDIDADALLATMRGEAADLLLELPALQSIRIGDAEFASAVRELGDGLQELQVTGPDDRRRTWWQFRTARARWLLPLRDGKPHAAPHDVLRAPTRSDEELSLPALLIADISMQPDRRRLLPGARVAELASGYADFARALPPTDRLVLVPTPGFARSEVDGLLREALIRELQTHSWLPVVGTPSAPSPAAEPSLVAEPSPFAKPRFDAADVLDAPGSAAESSPAAEPRLDAAPGVGVDSGFGAEPRLDAAPGVVAEFGPDAEFALHPTAVPSPMAAPGAEASSVGGSRSEAGLGTEPVHGTPRPSAPPTAVPTRASVFPDLTTELADLLDDIVGPLVIPELSTRAHTEALAVLDVHRLGLARLAELSGGVERPPAWWRDWYAALEPFVVDPLSAEELGALAVPLADGRLVTGPRTVVLDDMLEVAIPLHWARLVHPEAAHPLLSRLGARAATAADLLADPALQADLEDHPDDPDLVDAVLRLAAYADPDALPPWLGSIELPDTTGELLPADELLLPEAPLYALLVEDAPLGTVAKEIVDEYGAQALRAVGVGWDFGVVSESDPTGPDHHLDDEESWWASLPEEPAEFAAVRDLDLIDDIAWPDALHQLLAEPKTRRLLADPDGYTAWWLRRHARLDGIPLGHHLPPGDTEFAGLLPQFAVPGLSHADLDVLRSVLADPDRITPDLAEALLSALADPANNPELQIVSRTHRHLAAAASRLDLTELELPERVRALSGDVVPAADAMVLDLPWFGLAMPPERLVLGDEETAPSLATLLDLPLVSESVTAEVLGTGHRTSWSAEPLGVVLRQLFSLAPQHGELVLHEDLRVRLSGAVTGIVSVPWWRVGTETHIRVPSVVDASD</sequence>
<dbReference type="Proteomes" id="UP000219565">
    <property type="component" value="Unassembled WGS sequence"/>
</dbReference>
<organism evidence="2 3">
    <name type="scientific">Nocardia amikacinitolerans</name>
    <dbReference type="NCBI Taxonomy" id="756689"/>
    <lineage>
        <taxon>Bacteria</taxon>
        <taxon>Bacillati</taxon>
        <taxon>Actinomycetota</taxon>
        <taxon>Actinomycetes</taxon>
        <taxon>Mycobacteriales</taxon>
        <taxon>Nocardiaceae</taxon>
        <taxon>Nocardia</taxon>
    </lineage>
</organism>
<dbReference type="EMBL" id="OBEG01000005">
    <property type="protein sequence ID" value="SNY87775.1"/>
    <property type="molecule type" value="Genomic_DNA"/>
</dbReference>
<gene>
    <name evidence="2" type="ORF">SAMN04244553_4729</name>
</gene>
<dbReference type="SUPFAM" id="SSF55874">
    <property type="entry name" value="ATPase domain of HSP90 chaperone/DNA topoisomerase II/histidine kinase"/>
    <property type="match status" value="1"/>
</dbReference>
<protein>
    <submittedName>
        <fullName evidence="2">Uncharacterized protein</fullName>
    </submittedName>
</protein>
<feature type="region of interest" description="Disordered" evidence="1">
    <location>
        <begin position="151"/>
        <end position="184"/>
    </location>
</feature>
<name>A0A285LSA6_9NOCA</name>
<feature type="region of interest" description="Disordered" evidence="1">
    <location>
        <begin position="408"/>
        <end position="430"/>
    </location>
</feature>
<feature type="compositionally biased region" description="Low complexity" evidence="1">
    <location>
        <begin position="413"/>
        <end position="430"/>
    </location>
</feature>
<dbReference type="STRING" id="1379680.GCA_001612615_03115"/>
<proteinExistence type="predicted"/>
<feature type="region of interest" description="Disordered" evidence="1">
    <location>
        <begin position="498"/>
        <end position="544"/>
    </location>
</feature>
<dbReference type="AlphaFoldDB" id="A0A285LSA6"/>
<dbReference type="NCBIfam" id="NF047352">
    <property type="entry name" value="P_loop_sacsin"/>
    <property type="match status" value="1"/>
</dbReference>
<evidence type="ECO:0000256" key="1">
    <source>
        <dbReference type="SAM" id="MobiDB-lite"/>
    </source>
</evidence>